<dbReference type="AlphaFoldDB" id="A0A3M8D9K0"/>
<dbReference type="Proteomes" id="UP000271031">
    <property type="component" value="Unassembled WGS sequence"/>
</dbReference>
<dbReference type="SUPFAM" id="SSF51735">
    <property type="entry name" value="NAD(P)-binding Rossmann-fold domains"/>
    <property type="match status" value="1"/>
</dbReference>
<name>A0A3M8D9K0_9BACL</name>
<evidence type="ECO:0000313" key="4">
    <source>
        <dbReference type="Proteomes" id="UP000271031"/>
    </source>
</evidence>
<dbReference type="PRINTS" id="PR00081">
    <property type="entry name" value="GDHRDH"/>
</dbReference>
<dbReference type="GO" id="GO:0008206">
    <property type="term" value="P:bile acid metabolic process"/>
    <property type="evidence" value="ECO:0007669"/>
    <property type="project" value="UniProtKB-ARBA"/>
</dbReference>
<gene>
    <name evidence="3" type="ORF">EDM56_20930</name>
</gene>
<dbReference type="GO" id="GO:0016614">
    <property type="term" value="F:oxidoreductase activity, acting on CH-OH group of donors"/>
    <property type="evidence" value="ECO:0007669"/>
    <property type="project" value="UniProtKB-ARBA"/>
</dbReference>
<dbReference type="FunFam" id="3.40.50.720:FF:000084">
    <property type="entry name" value="Short-chain dehydrogenase reductase"/>
    <property type="match status" value="1"/>
</dbReference>
<comment type="caution">
    <text evidence="3">The sequence shown here is derived from an EMBL/GenBank/DDBJ whole genome shotgun (WGS) entry which is preliminary data.</text>
</comment>
<dbReference type="NCBIfam" id="NF009499">
    <property type="entry name" value="PRK12859.1"/>
    <property type="match status" value="1"/>
</dbReference>
<evidence type="ECO:0000256" key="2">
    <source>
        <dbReference type="ARBA" id="ARBA00023002"/>
    </source>
</evidence>
<dbReference type="NCBIfam" id="NF009389">
    <property type="entry name" value="PRK12748.1"/>
    <property type="match status" value="1"/>
</dbReference>
<sequence>MTQTRKIAVITGATRSVGIGAAICKALAAQNTDIFFTHWRSYDASMPWGVGASEPEELARDIIRLGVRCAHIEADLSQPDTPENIMEAVVAQLGVPSILVNNAAFSLPDTIDTLDADILDRHYAVNVRGTILLSAAFTKRFTTEKGGRIINLTSGQSRGPMPGEIAYVASKGAVEAFTLTFSAEVASRGITVNAVNPGPTDTGWMSDETRAALGPRFPFGRIGQPEDAARLVAFLASEEAAWITGQVIHSEGGFRRV</sequence>
<accession>A0A3M8D9K0</accession>
<dbReference type="EMBL" id="RHHQ01000017">
    <property type="protein sequence ID" value="RNB84573.1"/>
    <property type="molecule type" value="Genomic_DNA"/>
</dbReference>
<evidence type="ECO:0000256" key="1">
    <source>
        <dbReference type="ARBA" id="ARBA00006484"/>
    </source>
</evidence>
<dbReference type="RefSeq" id="WP_122919856.1">
    <property type="nucleotide sequence ID" value="NZ_RHHQ01000017.1"/>
</dbReference>
<dbReference type="Gene3D" id="3.40.50.720">
    <property type="entry name" value="NAD(P)-binding Rossmann-like Domain"/>
    <property type="match status" value="1"/>
</dbReference>
<dbReference type="OrthoDB" id="9803333at2"/>
<dbReference type="PROSITE" id="PS00061">
    <property type="entry name" value="ADH_SHORT"/>
    <property type="match status" value="1"/>
</dbReference>
<dbReference type="PANTHER" id="PTHR48107">
    <property type="entry name" value="NADPH-DEPENDENT ALDEHYDE REDUCTASE-LIKE PROTEIN, CHLOROPLASTIC-RELATED"/>
    <property type="match status" value="1"/>
</dbReference>
<keyword evidence="4" id="KW-1185">Reference proteome</keyword>
<dbReference type="PANTHER" id="PTHR48107:SF7">
    <property type="entry name" value="RE15974P"/>
    <property type="match status" value="1"/>
</dbReference>
<proteinExistence type="inferred from homology"/>
<dbReference type="Pfam" id="PF13561">
    <property type="entry name" value="adh_short_C2"/>
    <property type="match status" value="1"/>
</dbReference>
<dbReference type="PRINTS" id="PR00080">
    <property type="entry name" value="SDRFAMILY"/>
</dbReference>
<comment type="similarity">
    <text evidence="1">Belongs to the short-chain dehydrogenases/reductases (SDR) family.</text>
</comment>
<reference evidence="3 4" key="1">
    <citation type="submission" date="2018-10" db="EMBL/GenBank/DDBJ databases">
        <title>Phylogenomics of Brevibacillus.</title>
        <authorList>
            <person name="Dunlap C."/>
        </authorList>
    </citation>
    <scope>NUCLEOTIDE SEQUENCE [LARGE SCALE GENOMIC DNA]</scope>
    <source>
        <strain evidence="3 4">JCM 15716</strain>
    </source>
</reference>
<evidence type="ECO:0000313" key="3">
    <source>
        <dbReference type="EMBL" id="RNB84573.1"/>
    </source>
</evidence>
<dbReference type="InterPro" id="IPR036291">
    <property type="entry name" value="NAD(P)-bd_dom_sf"/>
</dbReference>
<protein>
    <submittedName>
        <fullName evidence="3">SDR family oxidoreductase</fullName>
    </submittedName>
</protein>
<organism evidence="3 4">
    <name type="scientific">Brevibacillus fluminis</name>
    <dbReference type="NCBI Taxonomy" id="511487"/>
    <lineage>
        <taxon>Bacteria</taxon>
        <taxon>Bacillati</taxon>
        <taxon>Bacillota</taxon>
        <taxon>Bacilli</taxon>
        <taxon>Bacillales</taxon>
        <taxon>Paenibacillaceae</taxon>
        <taxon>Brevibacillus</taxon>
    </lineage>
</organism>
<keyword evidence="2" id="KW-0560">Oxidoreductase</keyword>
<dbReference type="InterPro" id="IPR002347">
    <property type="entry name" value="SDR_fam"/>
</dbReference>
<dbReference type="CDD" id="cd05233">
    <property type="entry name" value="SDR_c"/>
    <property type="match status" value="1"/>
</dbReference>
<dbReference type="InterPro" id="IPR020904">
    <property type="entry name" value="Sc_DH/Rdtase_CS"/>
</dbReference>